<gene>
    <name evidence="2" type="ORF">EGC82_09490</name>
</gene>
<feature type="signal peptide" evidence="1">
    <location>
        <begin position="1"/>
        <end position="20"/>
    </location>
</feature>
<protein>
    <submittedName>
        <fullName evidence="2">Phosphate ABC transporter substrate-binding protein</fullName>
    </submittedName>
</protein>
<sequence>MNKLLTILVLSLTAVTSANAAVVVIGNPAAADISINDVKKAFLGKGDSSVVVYELEEGNPVRSEFHQAVTGKSDAQLKAFWSKQVFTGKGTPPATVAGASAMKSVIATNPNAIGYIDEADVDATVKVIIKP</sequence>
<organism evidence="2 3">
    <name type="scientific">Shewanella livingstonensis</name>
    <dbReference type="NCBI Taxonomy" id="150120"/>
    <lineage>
        <taxon>Bacteria</taxon>
        <taxon>Pseudomonadati</taxon>
        <taxon>Pseudomonadota</taxon>
        <taxon>Gammaproteobacteria</taxon>
        <taxon>Alteromonadales</taxon>
        <taxon>Shewanellaceae</taxon>
        <taxon>Shewanella</taxon>
    </lineage>
</organism>
<dbReference type="Gene3D" id="3.40.190.10">
    <property type="entry name" value="Periplasmic binding protein-like II"/>
    <property type="match status" value="1"/>
</dbReference>
<dbReference type="Proteomes" id="UP000278035">
    <property type="component" value="Chromosome"/>
</dbReference>
<name>A0A3G8LV18_9GAMM</name>
<dbReference type="SUPFAM" id="SSF53850">
    <property type="entry name" value="Periplasmic binding protein-like II"/>
    <property type="match status" value="1"/>
</dbReference>
<evidence type="ECO:0000313" key="3">
    <source>
        <dbReference type="Proteomes" id="UP000278035"/>
    </source>
</evidence>
<dbReference type="EMBL" id="CP034015">
    <property type="protein sequence ID" value="AZG72975.1"/>
    <property type="molecule type" value="Genomic_DNA"/>
</dbReference>
<proteinExistence type="predicted"/>
<evidence type="ECO:0000313" key="2">
    <source>
        <dbReference type="EMBL" id="AZG72975.1"/>
    </source>
</evidence>
<feature type="chain" id="PRO_5017968212" evidence="1">
    <location>
        <begin position="21"/>
        <end position="131"/>
    </location>
</feature>
<dbReference type="KEGG" id="slj:EGC82_09490"/>
<reference evidence="3" key="1">
    <citation type="submission" date="2018-11" db="EMBL/GenBank/DDBJ databases">
        <title>Shewanella sp. M2.</title>
        <authorList>
            <person name="Hwang Y.J."/>
            <person name="Hwang C.Y."/>
        </authorList>
    </citation>
    <scope>NUCLEOTIDE SEQUENCE [LARGE SCALE GENOMIC DNA]</scope>
    <source>
        <strain evidence="3">LMG 19866</strain>
    </source>
</reference>
<keyword evidence="1" id="KW-0732">Signal</keyword>
<dbReference type="AlphaFoldDB" id="A0A3G8LV18"/>
<dbReference type="RefSeq" id="WP_124730538.1">
    <property type="nucleotide sequence ID" value="NZ_CBCSKC010000057.1"/>
</dbReference>
<keyword evidence="3" id="KW-1185">Reference proteome</keyword>
<accession>A0A3G8LV18</accession>
<evidence type="ECO:0000256" key="1">
    <source>
        <dbReference type="SAM" id="SignalP"/>
    </source>
</evidence>
<dbReference type="OrthoDB" id="5368544at2"/>